<feature type="compositionally biased region" description="Polar residues" evidence="1">
    <location>
        <begin position="1"/>
        <end position="34"/>
    </location>
</feature>
<reference evidence="3 4" key="1">
    <citation type="submission" date="2018-03" db="EMBL/GenBank/DDBJ databases">
        <authorList>
            <person name="Guldener U."/>
        </authorList>
    </citation>
    <scope>NUCLEOTIDE SEQUENCE [LARGE SCALE GENOMIC DNA]</scope>
    <source>
        <strain evidence="3 4">DAOM196992</strain>
    </source>
</reference>
<dbReference type="Proteomes" id="UP000323386">
    <property type="component" value="Unassembled WGS sequence"/>
</dbReference>
<dbReference type="SMART" id="SM00256">
    <property type="entry name" value="FBOX"/>
    <property type="match status" value="1"/>
</dbReference>
<feature type="region of interest" description="Disordered" evidence="1">
    <location>
        <begin position="215"/>
        <end position="236"/>
    </location>
</feature>
<feature type="compositionally biased region" description="Basic residues" evidence="1">
    <location>
        <begin position="108"/>
        <end position="118"/>
    </location>
</feature>
<feature type="region of interest" description="Disordered" evidence="1">
    <location>
        <begin position="253"/>
        <end position="301"/>
    </location>
</feature>
<dbReference type="InterPro" id="IPR001810">
    <property type="entry name" value="F-box_dom"/>
</dbReference>
<name>A0A5C3EYU6_9BASI</name>
<evidence type="ECO:0000313" key="3">
    <source>
        <dbReference type="EMBL" id="SPO37454.1"/>
    </source>
</evidence>
<keyword evidence="4" id="KW-1185">Reference proteome</keyword>
<sequence length="301" mass="33262">MSNLLHSVLNSRLANATSPQTHDASDSDGGTASPGQEGLHDWETVESDEEIVNVVSVPHTVPGTPAELSRPSSPGPNASRLRNAIQAGSSQDDDDDDEDGTQGEGRKREKVAKRKRHSKTDPLRAFTSEISQHIFLQLPVSTLVSCSQVNRHWRRSATLNYCWYRTYQHAFSVDSLSTSQPELPPWGSGGAKWTRKESRTDWKTAYAKARRIEAREAERAESLPGSGATTPSRTQRMQERGILTAHEFRMEQWKAEQESGSTKNEMREYYKSAGNKGGKVKGKRAKGGVKTNAEGDGGLWQ</sequence>
<evidence type="ECO:0000259" key="2">
    <source>
        <dbReference type="SMART" id="SM00256"/>
    </source>
</evidence>
<protein>
    <recommendedName>
        <fullName evidence="2">F-box domain-containing protein</fullName>
    </recommendedName>
</protein>
<feature type="compositionally biased region" description="Basic residues" evidence="1">
    <location>
        <begin position="278"/>
        <end position="287"/>
    </location>
</feature>
<dbReference type="InterPro" id="IPR036047">
    <property type="entry name" value="F-box-like_dom_sf"/>
</dbReference>
<accession>A0A5C3EYU6</accession>
<evidence type="ECO:0000313" key="4">
    <source>
        <dbReference type="Proteomes" id="UP000323386"/>
    </source>
</evidence>
<proteinExistence type="predicted"/>
<dbReference type="OrthoDB" id="6419443at2759"/>
<feature type="region of interest" description="Disordered" evidence="1">
    <location>
        <begin position="1"/>
        <end position="120"/>
    </location>
</feature>
<gene>
    <name evidence="3" type="ORF">PSFLO_02928</name>
</gene>
<dbReference type="AlphaFoldDB" id="A0A5C3EYU6"/>
<dbReference type="EMBL" id="OOIP01000007">
    <property type="protein sequence ID" value="SPO37454.1"/>
    <property type="molecule type" value="Genomic_DNA"/>
</dbReference>
<organism evidence="3 4">
    <name type="scientific">Pseudozyma flocculosa</name>
    <dbReference type="NCBI Taxonomy" id="84751"/>
    <lineage>
        <taxon>Eukaryota</taxon>
        <taxon>Fungi</taxon>
        <taxon>Dikarya</taxon>
        <taxon>Basidiomycota</taxon>
        <taxon>Ustilaginomycotina</taxon>
        <taxon>Ustilaginomycetes</taxon>
        <taxon>Ustilaginales</taxon>
        <taxon>Ustilaginaceae</taxon>
        <taxon>Pseudozyma</taxon>
    </lineage>
</organism>
<dbReference type="CDD" id="cd09917">
    <property type="entry name" value="F-box_SF"/>
    <property type="match status" value="1"/>
</dbReference>
<evidence type="ECO:0000256" key="1">
    <source>
        <dbReference type="SAM" id="MobiDB-lite"/>
    </source>
</evidence>
<dbReference type="SUPFAM" id="SSF81383">
    <property type="entry name" value="F-box domain"/>
    <property type="match status" value="1"/>
</dbReference>
<feature type="domain" description="F-box" evidence="2">
    <location>
        <begin position="126"/>
        <end position="166"/>
    </location>
</feature>
<dbReference type="Gene3D" id="1.20.1280.50">
    <property type="match status" value="1"/>
</dbReference>
<dbReference type="Pfam" id="PF12937">
    <property type="entry name" value="F-box-like"/>
    <property type="match status" value="1"/>
</dbReference>
<feature type="compositionally biased region" description="Acidic residues" evidence="1">
    <location>
        <begin position="91"/>
        <end position="101"/>
    </location>
</feature>